<dbReference type="CDD" id="cd06170">
    <property type="entry name" value="LuxR_C_like"/>
    <property type="match status" value="1"/>
</dbReference>
<dbReference type="CDD" id="cd17535">
    <property type="entry name" value="REC_NarL-like"/>
    <property type="match status" value="1"/>
</dbReference>
<evidence type="ECO:0000256" key="3">
    <source>
        <dbReference type="ARBA" id="ARBA00023125"/>
    </source>
</evidence>
<protein>
    <submittedName>
        <fullName evidence="8">Response regulator</fullName>
    </submittedName>
</protein>
<keyword evidence="4" id="KW-0804">Transcription</keyword>
<feature type="domain" description="HTH luxR-type" evidence="6">
    <location>
        <begin position="148"/>
        <end position="213"/>
    </location>
</feature>
<accession>A0ABW0YZP5</accession>
<dbReference type="PRINTS" id="PR00038">
    <property type="entry name" value="HTHLUXR"/>
</dbReference>
<dbReference type="EMBL" id="JBHSPB010000006">
    <property type="protein sequence ID" value="MFC5720886.1"/>
    <property type="molecule type" value="Genomic_DNA"/>
</dbReference>
<dbReference type="PANTHER" id="PTHR43214">
    <property type="entry name" value="TWO-COMPONENT RESPONSE REGULATOR"/>
    <property type="match status" value="1"/>
</dbReference>
<dbReference type="PROSITE" id="PS00622">
    <property type="entry name" value="HTH_LUXR_1"/>
    <property type="match status" value="1"/>
</dbReference>
<dbReference type="Pfam" id="PF00072">
    <property type="entry name" value="Response_reg"/>
    <property type="match status" value="1"/>
</dbReference>
<keyword evidence="1 5" id="KW-0597">Phosphoprotein</keyword>
<dbReference type="Gene3D" id="3.40.50.2300">
    <property type="match status" value="1"/>
</dbReference>
<dbReference type="InterPro" id="IPR058245">
    <property type="entry name" value="NreC/VraR/RcsB-like_REC"/>
</dbReference>
<dbReference type="SMART" id="SM00421">
    <property type="entry name" value="HTH_LUXR"/>
    <property type="match status" value="1"/>
</dbReference>
<dbReference type="Proteomes" id="UP001596083">
    <property type="component" value="Unassembled WGS sequence"/>
</dbReference>
<dbReference type="SUPFAM" id="SSF52172">
    <property type="entry name" value="CheY-like"/>
    <property type="match status" value="1"/>
</dbReference>
<dbReference type="InterPro" id="IPR000792">
    <property type="entry name" value="Tscrpt_reg_LuxR_C"/>
</dbReference>
<evidence type="ECO:0000313" key="9">
    <source>
        <dbReference type="Proteomes" id="UP001596083"/>
    </source>
</evidence>
<evidence type="ECO:0000313" key="8">
    <source>
        <dbReference type="EMBL" id="MFC5720886.1"/>
    </source>
</evidence>
<name>A0ABW0YZP5_9ACTN</name>
<dbReference type="InterPro" id="IPR016032">
    <property type="entry name" value="Sig_transdc_resp-reg_C-effctor"/>
</dbReference>
<evidence type="ECO:0000256" key="1">
    <source>
        <dbReference type="ARBA" id="ARBA00022553"/>
    </source>
</evidence>
<dbReference type="SUPFAM" id="SSF46894">
    <property type="entry name" value="C-terminal effector domain of the bipartite response regulators"/>
    <property type="match status" value="1"/>
</dbReference>
<dbReference type="InterPro" id="IPR011006">
    <property type="entry name" value="CheY-like_superfamily"/>
</dbReference>
<dbReference type="Pfam" id="PF00196">
    <property type="entry name" value="GerE"/>
    <property type="match status" value="1"/>
</dbReference>
<feature type="modified residue" description="4-aspartylphosphate" evidence="5">
    <location>
        <position position="54"/>
    </location>
</feature>
<comment type="caution">
    <text evidence="8">The sequence shown here is derived from an EMBL/GenBank/DDBJ whole genome shotgun (WGS) entry which is preliminary data.</text>
</comment>
<keyword evidence="3" id="KW-0238">DNA-binding</keyword>
<gene>
    <name evidence="8" type="ORF">ACFP1Z_11985</name>
</gene>
<keyword evidence="9" id="KW-1185">Reference proteome</keyword>
<reference evidence="9" key="1">
    <citation type="journal article" date="2019" name="Int. J. Syst. Evol. Microbiol.">
        <title>The Global Catalogue of Microorganisms (GCM) 10K type strain sequencing project: providing services to taxonomists for standard genome sequencing and annotation.</title>
        <authorList>
            <consortium name="The Broad Institute Genomics Platform"/>
            <consortium name="The Broad Institute Genome Sequencing Center for Infectious Disease"/>
            <person name="Wu L."/>
            <person name="Ma J."/>
        </authorList>
    </citation>
    <scope>NUCLEOTIDE SEQUENCE [LARGE SCALE GENOMIC DNA]</scope>
    <source>
        <strain evidence="9">CGMCC 4.7304</strain>
    </source>
</reference>
<organism evidence="8 9">
    <name type="scientific">Streptomyces gamaensis</name>
    <dbReference type="NCBI Taxonomy" id="1763542"/>
    <lineage>
        <taxon>Bacteria</taxon>
        <taxon>Bacillati</taxon>
        <taxon>Actinomycetota</taxon>
        <taxon>Actinomycetes</taxon>
        <taxon>Kitasatosporales</taxon>
        <taxon>Streptomycetaceae</taxon>
        <taxon>Streptomyces</taxon>
    </lineage>
</organism>
<evidence type="ECO:0000259" key="7">
    <source>
        <dbReference type="PROSITE" id="PS50110"/>
    </source>
</evidence>
<sequence>MIKVVLVDDDSIIRQGLTTILESAAGIHVVAQLNDGTKVLEAARALQPDVVLMDIRMPHTDGLAATSALTSELSDAPAVIVLTTFGQDEYVRSALRAGAAGFLLKDSEPEELVRAIRTVHAGEAMLSPAVTRCLIESYTALPCPTETEQRALASLSRREREVLEAVADGLSNAEIAAVLTLSEPTVKTHVSRILAKLGAANRVRAALLAHNARLSRPPRVP</sequence>
<dbReference type="RefSeq" id="WP_390316077.1">
    <property type="nucleotide sequence ID" value="NZ_JBHSPB010000006.1"/>
</dbReference>
<evidence type="ECO:0000256" key="2">
    <source>
        <dbReference type="ARBA" id="ARBA00023015"/>
    </source>
</evidence>
<proteinExistence type="predicted"/>
<keyword evidence="2" id="KW-0805">Transcription regulation</keyword>
<dbReference type="PROSITE" id="PS50110">
    <property type="entry name" value="RESPONSE_REGULATORY"/>
    <property type="match status" value="1"/>
</dbReference>
<dbReference type="SMART" id="SM00448">
    <property type="entry name" value="REC"/>
    <property type="match status" value="1"/>
</dbReference>
<dbReference type="PROSITE" id="PS50043">
    <property type="entry name" value="HTH_LUXR_2"/>
    <property type="match status" value="1"/>
</dbReference>
<dbReference type="PANTHER" id="PTHR43214:SF24">
    <property type="entry name" value="TRANSCRIPTIONAL REGULATORY PROTEIN NARL-RELATED"/>
    <property type="match status" value="1"/>
</dbReference>
<dbReference type="InterPro" id="IPR039420">
    <property type="entry name" value="WalR-like"/>
</dbReference>
<evidence type="ECO:0000256" key="5">
    <source>
        <dbReference type="PROSITE-ProRule" id="PRU00169"/>
    </source>
</evidence>
<feature type="domain" description="Response regulatory" evidence="7">
    <location>
        <begin position="3"/>
        <end position="120"/>
    </location>
</feature>
<evidence type="ECO:0000256" key="4">
    <source>
        <dbReference type="ARBA" id="ARBA00023163"/>
    </source>
</evidence>
<dbReference type="InterPro" id="IPR001789">
    <property type="entry name" value="Sig_transdc_resp-reg_receiver"/>
</dbReference>
<evidence type="ECO:0000259" key="6">
    <source>
        <dbReference type="PROSITE" id="PS50043"/>
    </source>
</evidence>